<accession>A0ABQ9IHH4</accession>
<protein>
    <submittedName>
        <fullName evidence="2">Uncharacterized protein</fullName>
    </submittedName>
</protein>
<reference evidence="2 3" key="1">
    <citation type="submission" date="2023-02" db="EMBL/GenBank/DDBJ databases">
        <title>LHISI_Scaffold_Assembly.</title>
        <authorList>
            <person name="Stuart O.P."/>
            <person name="Cleave R."/>
            <person name="Magrath M.J.L."/>
            <person name="Mikheyev A.S."/>
        </authorList>
    </citation>
    <scope>NUCLEOTIDE SEQUENCE [LARGE SCALE GENOMIC DNA]</scope>
    <source>
        <strain evidence="2">Daus_M_001</strain>
        <tissue evidence="2">Leg muscle</tissue>
    </source>
</reference>
<evidence type="ECO:0000313" key="3">
    <source>
        <dbReference type="Proteomes" id="UP001159363"/>
    </source>
</evidence>
<feature type="region of interest" description="Disordered" evidence="1">
    <location>
        <begin position="147"/>
        <end position="170"/>
    </location>
</feature>
<feature type="compositionally biased region" description="Basic and acidic residues" evidence="1">
    <location>
        <begin position="368"/>
        <end position="382"/>
    </location>
</feature>
<organism evidence="2 3">
    <name type="scientific">Dryococelus australis</name>
    <dbReference type="NCBI Taxonomy" id="614101"/>
    <lineage>
        <taxon>Eukaryota</taxon>
        <taxon>Metazoa</taxon>
        <taxon>Ecdysozoa</taxon>
        <taxon>Arthropoda</taxon>
        <taxon>Hexapoda</taxon>
        <taxon>Insecta</taxon>
        <taxon>Pterygota</taxon>
        <taxon>Neoptera</taxon>
        <taxon>Polyneoptera</taxon>
        <taxon>Phasmatodea</taxon>
        <taxon>Verophasmatodea</taxon>
        <taxon>Anareolatae</taxon>
        <taxon>Phasmatidae</taxon>
        <taxon>Eurycanthinae</taxon>
        <taxon>Dryococelus</taxon>
    </lineage>
</organism>
<evidence type="ECO:0000256" key="1">
    <source>
        <dbReference type="SAM" id="MobiDB-lite"/>
    </source>
</evidence>
<feature type="compositionally biased region" description="Polar residues" evidence="1">
    <location>
        <begin position="147"/>
        <end position="158"/>
    </location>
</feature>
<feature type="region of interest" description="Disordered" evidence="1">
    <location>
        <begin position="362"/>
        <end position="382"/>
    </location>
</feature>
<comment type="caution">
    <text evidence="2">The sequence shown here is derived from an EMBL/GenBank/DDBJ whole genome shotgun (WGS) entry which is preliminary data.</text>
</comment>
<proteinExistence type="predicted"/>
<keyword evidence="3" id="KW-1185">Reference proteome</keyword>
<sequence>MPVRKLNCQVKEVVTTCDHLRLPVTTCDNLGLSATTRDYLRQLVTTCGYPCQLSTTCDYLRLPATTTTCDNLRLLTITCDYDYFRQHATTYDYLRLRLLATTCDYPANEDETRWKWCSPRMQGGKREIPEKTRRPVTLSGTTFTCEKPGSDSTGNRTQFAMRPPSGYEDRVSSSMTRKLLITMTTVDDFSSCTPSFIKLAIMVLGNAKYRQPDGVFKSDMLSEAVVNFYGFLMPAPSEMECLMIGGADSRHLDKLWHWLFTVNRALSKVSVRDLNPTAEKDLQLELRSPPSSTTFFNCHETLLLAAHSLLTLECDLLSSQFQIQLRPPYKKISMGQLGPCLNWPREHALSCSFSRMTSQRALSGHLNSSEREQKSESTERARTVCLTSERNERVVVSIPQSERTREREAVLSPGCAKECSLERVFFKLSHGLIDQNTPNYLIREGNEDVEHRLPT</sequence>
<gene>
    <name evidence="2" type="ORF">PR048_001252</name>
</gene>
<dbReference type="Proteomes" id="UP001159363">
    <property type="component" value="Chromosome 1"/>
</dbReference>
<evidence type="ECO:0000313" key="2">
    <source>
        <dbReference type="EMBL" id="KAJ8895912.1"/>
    </source>
</evidence>
<name>A0ABQ9IHH4_9NEOP</name>
<dbReference type="EMBL" id="JARBHB010000001">
    <property type="protein sequence ID" value="KAJ8895912.1"/>
    <property type="molecule type" value="Genomic_DNA"/>
</dbReference>